<keyword evidence="1" id="KW-0408">Iron</keyword>
<dbReference type="InterPro" id="IPR015931">
    <property type="entry name" value="Acnase/IPM_dHydase_lsu_aba_1/3"/>
</dbReference>
<name>F3KMB7_9ARCH</name>
<comment type="caution">
    <text evidence="2">The sequence shown here is derived from an EMBL/GenBank/DDBJ whole genome shotgun (WGS) entry which is preliminary data.</text>
</comment>
<dbReference type="PATRIC" id="fig|886738.10.peg.1802"/>
<dbReference type="SUPFAM" id="SSF53732">
    <property type="entry name" value="Aconitase iron-sulfur domain"/>
    <property type="match status" value="1"/>
</dbReference>
<protein>
    <recommendedName>
        <fullName evidence="3">3-isopropylmalate dehydratase</fullName>
    </recommendedName>
</protein>
<reference evidence="2" key="1">
    <citation type="journal article" date="2011" name="PLoS ONE">
        <title>Genome of a low-salinity ammonia-oxidizing archaeon determined by single-cell and metagenomic analysis.</title>
        <authorList>
            <person name="Blainey P.C."/>
            <person name="Mosier A.C."/>
            <person name="Potanina A."/>
            <person name="Francis C.A."/>
            <person name="Quake S.R."/>
        </authorList>
    </citation>
    <scope>NUCLEOTIDE SEQUENCE [LARGE SCALE GENOMIC DNA]</scope>
    <source>
        <strain evidence="2">SFB1</strain>
    </source>
</reference>
<dbReference type="STRING" id="886738.Nlim_1664"/>
<dbReference type="AlphaFoldDB" id="F3KMB7"/>
<accession>F3KMB7</accession>
<dbReference type="Proteomes" id="UP000004348">
    <property type="component" value="Chromosome"/>
</dbReference>
<proteinExistence type="predicted"/>
<dbReference type="EMBL" id="AEGP01000062">
    <property type="protein sequence ID" value="EGG41506.1"/>
    <property type="molecule type" value="Genomic_DNA"/>
</dbReference>
<evidence type="ECO:0000313" key="2">
    <source>
        <dbReference type="EMBL" id="EGG41506.1"/>
    </source>
</evidence>
<evidence type="ECO:0000256" key="1">
    <source>
        <dbReference type="ARBA" id="ARBA00023004"/>
    </source>
</evidence>
<sequence>MNITEKILARASGRQKVSPDDVVFAKVDKVMVHDVSGPGVLKVFDKLKNKESTLINYGTHPKFGLQKITLFHRLTRYLLKIL</sequence>
<gene>
    <name evidence="2" type="ORF">Nlim_1664</name>
</gene>
<dbReference type="InterPro" id="IPR036008">
    <property type="entry name" value="Aconitase_4Fe-4S_dom"/>
</dbReference>
<dbReference type="HOGENOM" id="CLU_2550081_0_0_2"/>
<dbReference type="Gene3D" id="3.30.499.10">
    <property type="entry name" value="Aconitase, domain 3"/>
    <property type="match status" value="1"/>
</dbReference>
<organism evidence="2">
    <name type="scientific">Candidatus Nitrosarchaeum limnium SFB1</name>
    <dbReference type="NCBI Taxonomy" id="886738"/>
    <lineage>
        <taxon>Archaea</taxon>
        <taxon>Nitrososphaerota</taxon>
        <taxon>Nitrososphaeria</taxon>
        <taxon>Nitrosopumilales</taxon>
        <taxon>Nitrosopumilaceae</taxon>
        <taxon>Nitrosarchaeum</taxon>
    </lineage>
</organism>
<evidence type="ECO:0008006" key="3">
    <source>
        <dbReference type="Google" id="ProtNLM"/>
    </source>
</evidence>